<evidence type="ECO:0000259" key="2">
    <source>
        <dbReference type="Pfam" id="PF20681"/>
    </source>
</evidence>
<keyword evidence="4" id="KW-1185">Reference proteome</keyword>
<accession>A0A2N5UWT6</accession>
<sequence>MSEHEASQRISTPSQPTRCPARQGTSLHQPTTTNVPRRGGGRAPGSQGYKPPDCKALVSAVRQVLPLGSQEWGRVANIYNNWVVENGQMTREQDPLKAKFKSLVNAKKPTGETVCAPWIQDAKSVEMAICERASHNAVVDRDFID</sequence>
<dbReference type="EMBL" id="PGCJ01000160">
    <property type="protein sequence ID" value="PLW42223.1"/>
    <property type="molecule type" value="Genomic_DNA"/>
</dbReference>
<protein>
    <recommendedName>
        <fullName evidence="2">DUF6818 domain-containing protein</fullName>
    </recommendedName>
</protein>
<proteinExistence type="predicted"/>
<dbReference type="PANTHER" id="PTHR34409:SF1">
    <property type="entry name" value="MYB-LIKE DOMAIN-CONTAINING PROTEIN"/>
    <property type="match status" value="1"/>
</dbReference>
<reference evidence="3 4" key="1">
    <citation type="submission" date="2017-11" db="EMBL/GenBank/DDBJ databases">
        <title>De novo assembly and phasing of dikaryotic genomes from two isolates of Puccinia coronata f. sp. avenae, the causal agent of oat crown rust.</title>
        <authorList>
            <person name="Miller M.E."/>
            <person name="Zhang Y."/>
            <person name="Omidvar V."/>
            <person name="Sperschneider J."/>
            <person name="Schwessinger B."/>
            <person name="Raley C."/>
            <person name="Palmer J.M."/>
            <person name="Garnica D."/>
            <person name="Upadhyaya N."/>
            <person name="Rathjen J."/>
            <person name="Taylor J.M."/>
            <person name="Park R.F."/>
            <person name="Dodds P.N."/>
            <person name="Hirsch C.D."/>
            <person name="Kianian S.F."/>
            <person name="Figueroa M."/>
        </authorList>
    </citation>
    <scope>NUCLEOTIDE SEQUENCE [LARGE SCALE GENOMIC DNA]</scope>
    <source>
        <strain evidence="3">12NC29</strain>
    </source>
</reference>
<feature type="region of interest" description="Disordered" evidence="1">
    <location>
        <begin position="1"/>
        <end position="51"/>
    </location>
</feature>
<dbReference type="PANTHER" id="PTHR34409">
    <property type="entry name" value="SET DOMAIN-CONTAINING PROTEIN"/>
    <property type="match status" value="1"/>
</dbReference>
<dbReference type="Pfam" id="PF20681">
    <property type="entry name" value="DUF6818"/>
    <property type="match status" value="1"/>
</dbReference>
<feature type="compositionally biased region" description="Polar residues" evidence="1">
    <location>
        <begin position="8"/>
        <end position="35"/>
    </location>
</feature>
<dbReference type="STRING" id="200324.A0A2N5UWT6"/>
<organism evidence="3 4">
    <name type="scientific">Puccinia coronata f. sp. avenae</name>
    <dbReference type="NCBI Taxonomy" id="200324"/>
    <lineage>
        <taxon>Eukaryota</taxon>
        <taxon>Fungi</taxon>
        <taxon>Dikarya</taxon>
        <taxon>Basidiomycota</taxon>
        <taxon>Pucciniomycotina</taxon>
        <taxon>Pucciniomycetes</taxon>
        <taxon>Pucciniales</taxon>
        <taxon>Pucciniaceae</taxon>
        <taxon>Puccinia</taxon>
    </lineage>
</organism>
<feature type="domain" description="DUF6818" evidence="2">
    <location>
        <begin position="66"/>
        <end position="139"/>
    </location>
</feature>
<name>A0A2N5UWT6_9BASI</name>
<gene>
    <name evidence="3" type="ORF">PCANC_12118</name>
</gene>
<dbReference type="Proteomes" id="UP000235388">
    <property type="component" value="Unassembled WGS sequence"/>
</dbReference>
<evidence type="ECO:0000313" key="3">
    <source>
        <dbReference type="EMBL" id="PLW42223.1"/>
    </source>
</evidence>
<comment type="caution">
    <text evidence="3">The sequence shown here is derived from an EMBL/GenBank/DDBJ whole genome shotgun (WGS) entry which is preliminary data.</text>
</comment>
<dbReference type="OrthoDB" id="2499380at2759"/>
<evidence type="ECO:0000256" key="1">
    <source>
        <dbReference type="SAM" id="MobiDB-lite"/>
    </source>
</evidence>
<dbReference type="InterPro" id="IPR049203">
    <property type="entry name" value="DUF6818"/>
</dbReference>
<dbReference type="AlphaFoldDB" id="A0A2N5UWT6"/>
<evidence type="ECO:0000313" key="4">
    <source>
        <dbReference type="Proteomes" id="UP000235388"/>
    </source>
</evidence>